<gene>
    <name evidence="2" type="ORF">D9C73_026889</name>
</gene>
<reference evidence="2 3" key="1">
    <citation type="submission" date="2019-01" db="EMBL/GenBank/DDBJ databases">
        <title>Genome Assembly of Collichthys lucidus.</title>
        <authorList>
            <person name="Cai M."/>
            <person name="Xiao S."/>
        </authorList>
    </citation>
    <scope>NUCLEOTIDE SEQUENCE [LARGE SCALE GENOMIC DNA]</scope>
    <source>
        <strain evidence="2">JT15FE1705JMU</strain>
        <tissue evidence="2">Muscle</tissue>
    </source>
</reference>
<protein>
    <submittedName>
        <fullName evidence="2">Uncharacterized protein</fullName>
    </submittedName>
</protein>
<evidence type="ECO:0000313" key="2">
    <source>
        <dbReference type="EMBL" id="TKS93124.1"/>
    </source>
</evidence>
<accession>A0A4U5VWD3</accession>
<evidence type="ECO:0000313" key="3">
    <source>
        <dbReference type="Proteomes" id="UP000298787"/>
    </source>
</evidence>
<keyword evidence="3" id="KW-1185">Reference proteome</keyword>
<organism evidence="2 3">
    <name type="scientific">Collichthys lucidus</name>
    <name type="common">Big head croaker</name>
    <name type="synonym">Sciaena lucida</name>
    <dbReference type="NCBI Taxonomy" id="240159"/>
    <lineage>
        <taxon>Eukaryota</taxon>
        <taxon>Metazoa</taxon>
        <taxon>Chordata</taxon>
        <taxon>Craniata</taxon>
        <taxon>Vertebrata</taxon>
        <taxon>Euteleostomi</taxon>
        <taxon>Actinopterygii</taxon>
        <taxon>Neopterygii</taxon>
        <taxon>Teleostei</taxon>
        <taxon>Neoteleostei</taxon>
        <taxon>Acanthomorphata</taxon>
        <taxon>Eupercaria</taxon>
        <taxon>Sciaenidae</taxon>
        <taxon>Collichthys</taxon>
    </lineage>
</organism>
<feature type="compositionally biased region" description="Basic and acidic residues" evidence="1">
    <location>
        <begin position="66"/>
        <end position="81"/>
    </location>
</feature>
<dbReference type="EMBL" id="CM014101">
    <property type="protein sequence ID" value="TKS93124.1"/>
    <property type="molecule type" value="Genomic_DNA"/>
</dbReference>
<dbReference type="AlphaFoldDB" id="A0A4U5VWD3"/>
<feature type="compositionally biased region" description="Basic and acidic residues" evidence="1">
    <location>
        <begin position="18"/>
        <end position="30"/>
    </location>
</feature>
<evidence type="ECO:0000256" key="1">
    <source>
        <dbReference type="SAM" id="MobiDB-lite"/>
    </source>
</evidence>
<name>A0A4U5VWD3_COLLU</name>
<feature type="region of interest" description="Disordered" evidence="1">
    <location>
        <begin position="59"/>
        <end position="81"/>
    </location>
</feature>
<proteinExistence type="predicted"/>
<sequence>MPPDASLSGSLRFTLSLEPKRTRAPERELMSGDVSDSPGRSSAFVGVTVKRTDAMATRRCAGGGKRGQEDAEGGRMGSVKD</sequence>
<feature type="region of interest" description="Disordered" evidence="1">
    <location>
        <begin position="1"/>
        <end position="43"/>
    </location>
</feature>
<dbReference type="Proteomes" id="UP000298787">
    <property type="component" value="Chromosome 24"/>
</dbReference>